<feature type="chain" id="PRO_5004163521" description="CHRD domain-containing protein" evidence="1">
    <location>
        <begin position="21"/>
        <end position="208"/>
    </location>
</feature>
<dbReference type="HOGENOM" id="CLU_1320208_0_0_0"/>
<dbReference type="eggNOG" id="COG4222">
    <property type="taxonomic scope" value="Bacteria"/>
</dbReference>
<dbReference type="STRING" id="234267.Acid_5137"/>
<keyword evidence="1" id="KW-0732">Signal</keyword>
<dbReference type="NCBIfam" id="TIGR02595">
    <property type="entry name" value="PEP_CTERM"/>
    <property type="match status" value="1"/>
</dbReference>
<protein>
    <recommendedName>
        <fullName evidence="2">CHRD domain-containing protein</fullName>
    </recommendedName>
</protein>
<evidence type="ECO:0000313" key="3">
    <source>
        <dbReference type="EMBL" id="ABJ86092.1"/>
    </source>
</evidence>
<dbReference type="EMBL" id="CP000473">
    <property type="protein sequence ID" value="ABJ86092.1"/>
    <property type="molecule type" value="Genomic_DNA"/>
</dbReference>
<organism evidence="3">
    <name type="scientific">Solibacter usitatus (strain Ellin6076)</name>
    <dbReference type="NCBI Taxonomy" id="234267"/>
    <lineage>
        <taxon>Bacteria</taxon>
        <taxon>Pseudomonadati</taxon>
        <taxon>Acidobacteriota</taxon>
        <taxon>Terriglobia</taxon>
        <taxon>Bryobacterales</taxon>
        <taxon>Solibacteraceae</taxon>
        <taxon>Candidatus Solibacter</taxon>
    </lineage>
</organism>
<dbReference type="InParanoid" id="Q01W73"/>
<dbReference type="InterPro" id="IPR010895">
    <property type="entry name" value="CHRD"/>
</dbReference>
<dbReference type="AlphaFoldDB" id="Q01W73"/>
<feature type="signal peptide" evidence="1">
    <location>
        <begin position="1"/>
        <end position="20"/>
    </location>
</feature>
<feature type="domain" description="CHRD" evidence="2">
    <location>
        <begin position="24"/>
        <end position="180"/>
    </location>
</feature>
<dbReference type="OrthoDB" id="285422at2"/>
<dbReference type="KEGG" id="sus:Acid_5137"/>
<gene>
    <name evidence="3" type="ordered locus">Acid_5137</name>
</gene>
<evidence type="ECO:0000256" key="1">
    <source>
        <dbReference type="SAM" id="SignalP"/>
    </source>
</evidence>
<reference evidence="3" key="1">
    <citation type="submission" date="2006-10" db="EMBL/GenBank/DDBJ databases">
        <title>Complete sequence of Solibacter usitatus Ellin6076.</title>
        <authorList>
            <consortium name="US DOE Joint Genome Institute"/>
            <person name="Copeland A."/>
            <person name="Lucas S."/>
            <person name="Lapidus A."/>
            <person name="Barry K."/>
            <person name="Detter J.C."/>
            <person name="Glavina del Rio T."/>
            <person name="Hammon N."/>
            <person name="Israni S."/>
            <person name="Dalin E."/>
            <person name="Tice H."/>
            <person name="Pitluck S."/>
            <person name="Thompson L.S."/>
            <person name="Brettin T."/>
            <person name="Bruce D."/>
            <person name="Han C."/>
            <person name="Tapia R."/>
            <person name="Gilna P."/>
            <person name="Schmutz J."/>
            <person name="Larimer F."/>
            <person name="Land M."/>
            <person name="Hauser L."/>
            <person name="Kyrpides N."/>
            <person name="Mikhailova N."/>
            <person name="Janssen P.H."/>
            <person name="Kuske C.R."/>
            <person name="Richardson P."/>
        </authorList>
    </citation>
    <scope>NUCLEOTIDE SEQUENCE</scope>
    <source>
        <strain evidence="3">Ellin6076</strain>
    </source>
</reference>
<accession>Q01W73</accession>
<evidence type="ECO:0000259" key="2">
    <source>
        <dbReference type="Pfam" id="PF07452"/>
    </source>
</evidence>
<dbReference type="InterPro" id="IPR013424">
    <property type="entry name" value="Ice-binding_C"/>
</dbReference>
<proteinExistence type="predicted"/>
<dbReference type="Pfam" id="PF07452">
    <property type="entry name" value="CHRD"/>
    <property type="match status" value="1"/>
</dbReference>
<sequence length="208" mass="21578" precursor="true">MTRAHFCLASFALFCGTAQASILLTANLTNAGENPPTHPTLVSGAPRPASFGTATFLINDAMTSMTFTATIFNIDFTGTQSVDTNDNLVAAHIHAAALVTPTTNAPVVWGFFGSPFNDNNPNDVVITPFASGVGGTISGKWDAPEGNGTTLAAQLPNILSGNSYINFHTNQFGGGEIRGALVVAPEPATCWLIGGAAVALMLRRRRAA</sequence>
<name>Q01W73_SOLUE</name>